<dbReference type="EMBL" id="WWNR01000001">
    <property type="protein sequence ID" value="MZQ87634.1"/>
    <property type="molecule type" value="Genomic_DNA"/>
</dbReference>
<reference evidence="5 6" key="1">
    <citation type="submission" date="2020-01" db="EMBL/GenBank/DDBJ databases">
        <title>Frigidibacter albus SP32T (=CGMCC 1.13995T).</title>
        <authorList>
            <person name="Liao X."/>
        </authorList>
    </citation>
    <scope>NUCLEOTIDE SEQUENCE [LARGE SCALE GENOMIC DNA]</scope>
    <source>
        <strain evidence="5 6">SP32</strain>
    </source>
</reference>
<keyword evidence="6" id="KW-1185">Reference proteome</keyword>
<organism evidence="5 6">
    <name type="scientific">Frigidibacter albus</name>
    <dbReference type="NCBI Taxonomy" id="1465486"/>
    <lineage>
        <taxon>Bacteria</taxon>
        <taxon>Pseudomonadati</taxon>
        <taxon>Pseudomonadota</taxon>
        <taxon>Alphaproteobacteria</taxon>
        <taxon>Rhodobacterales</taxon>
        <taxon>Paracoccaceae</taxon>
        <taxon>Frigidibacter</taxon>
    </lineage>
</organism>
<feature type="domain" description="GntR C-terminal" evidence="4">
    <location>
        <begin position="4"/>
        <end position="85"/>
    </location>
</feature>
<dbReference type="AlphaFoldDB" id="A0A6L8VBJ9"/>
<gene>
    <name evidence="5" type="ORF">GS660_00825</name>
</gene>
<dbReference type="GO" id="GO:0003677">
    <property type="term" value="F:DNA binding"/>
    <property type="evidence" value="ECO:0007669"/>
    <property type="project" value="UniProtKB-KW"/>
</dbReference>
<name>A0A6L8VBJ9_9RHOB</name>
<evidence type="ECO:0000256" key="3">
    <source>
        <dbReference type="ARBA" id="ARBA00023163"/>
    </source>
</evidence>
<comment type="caution">
    <text evidence="5">The sequence shown here is derived from an EMBL/GenBank/DDBJ whole genome shotgun (WGS) entry which is preliminary data.</text>
</comment>
<evidence type="ECO:0000259" key="4">
    <source>
        <dbReference type="Pfam" id="PF07729"/>
    </source>
</evidence>
<dbReference type="Gene3D" id="1.20.120.530">
    <property type="entry name" value="GntR ligand-binding domain-like"/>
    <property type="match status" value="1"/>
</dbReference>
<accession>A0A6L8VBJ9</accession>
<dbReference type="Pfam" id="PF07729">
    <property type="entry name" value="FCD"/>
    <property type="match status" value="1"/>
</dbReference>
<dbReference type="SUPFAM" id="SSF48008">
    <property type="entry name" value="GntR ligand-binding domain-like"/>
    <property type="match status" value="1"/>
</dbReference>
<dbReference type="Proteomes" id="UP000477083">
    <property type="component" value="Unassembled WGS sequence"/>
</dbReference>
<keyword evidence="2" id="KW-0238">DNA-binding</keyword>
<evidence type="ECO:0000313" key="6">
    <source>
        <dbReference type="Proteomes" id="UP000477083"/>
    </source>
</evidence>
<proteinExistence type="predicted"/>
<evidence type="ECO:0000256" key="2">
    <source>
        <dbReference type="ARBA" id="ARBA00023125"/>
    </source>
</evidence>
<evidence type="ECO:0000256" key="1">
    <source>
        <dbReference type="ARBA" id="ARBA00023015"/>
    </source>
</evidence>
<sequence length="109" mass="11768">MHGNSSQLDRLDEEVHGIIAETCGNSVLMDLREIVCGACARRERPQRTQTAPEGGKLVVISRRVAEHRRIVEAVRAGDPAEANRADAGAYPWACARNVVHLPGDATAAE</sequence>
<protein>
    <submittedName>
        <fullName evidence="5">FCD domain-containing protein</fullName>
    </submittedName>
</protein>
<keyword evidence="3" id="KW-0804">Transcription</keyword>
<dbReference type="OrthoDB" id="9028214at2"/>
<keyword evidence="1" id="KW-0805">Transcription regulation</keyword>
<dbReference type="InterPro" id="IPR008920">
    <property type="entry name" value="TF_FadR/GntR_C"/>
</dbReference>
<dbReference type="InterPro" id="IPR011711">
    <property type="entry name" value="GntR_C"/>
</dbReference>
<dbReference type="RefSeq" id="WP_161342425.1">
    <property type="nucleotide sequence ID" value="NZ_BMGW01000001.1"/>
</dbReference>
<evidence type="ECO:0000313" key="5">
    <source>
        <dbReference type="EMBL" id="MZQ87634.1"/>
    </source>
</evidence>